<dbReference type="STRING" id="86049.A0A1C1CWX0"/>
<dbReference type="OrthoDB" id="5416037at2759"/>
<feature type="compositionally biased region" description="Basic and acidic residues" evidence="1">
    <location>
        <begin position="76"/>
        <end position="87"/>
    </location>
</feature>
<evidence type="ECO:0000313" key="5">
    <source>
        <dbReference type="Proteomes" id="UP000094526"/>
    </source>
</evidence>
<sequence length="472" mass="52754">MFVSVRDRPQGRRRRSQTYGVNKAARSSKLSLLSAITTGSHQSHGSNDSSSTITQESYSKSSSSSTKGSKSSRTKSSRDARERKPSSGKESAGQTTEEKSMSRESVDVFEFLVKEDEHDALGRDLKEPPHAEPQTVETTPSVRDDSDAESVVRSMHSDSGISMGDSIIHFGNDSPVEARLPPLPEDGREQPEPVEPQRDQPNHSKRIQWKWPEVPRATHKHHLPSYAARTHSPEQARFRIPQSPDIFEGGFCSPAHPLSGYDLVSDKLASGELPPVFRSFKKIRYRLLLQLQDEILEMEQQLAALDVADTQTRLNPDGSTSPASRRLSWQWSQSDLPAHRLHILGRLSIKLEQYFSHFRAWLKEHNPFTHLESRFLDDDEDLISLTEPSDSSGSPAAEPTSDFLPLCVLTMTLLPMLSFKFMTSVLNRLIVLTIVLAAGLGSLEKLDRARAEQHKQWIVACFGVSLLAAILF</sequence>
<keyword evidence="2" id="KW-0812">Transmembrane</keyword>
<feature type="compositionally biased region" description="Basic and acidic residues" evidence="1">
    <location>
        <begin position="1"/>
        <end position="10"/>
    </location>
</feature>
<comment type="caution">
    <text evidence="4">The sequence shown here is derived from an EMBL/GenBank/DDBJ whole genome shotgun (WGS) entry which is preliminary data.</text>
</comment>
<evidence type="ECO:0000256" key="1">
    <source>
        <dbReference type="SAM" id="MobiDB-lite"/>
    </source>
</evidence>
<reference evidence="5" key="1">
    <citation type="submission" date="2015-07" db="EMBL/GenBank/DDBJ databases">
        <authorList>
            <person name="Teixeira M.M."/>
            <person name="Souza R.C."/>
            <person name="Almeida L.G."/>
            <person name="Vicente V.A."/>
            <person name="de Hoog S."/>
            <person name="Bocca A.L."/>
            <person name="de Almeida S.R."/>
            <person name="Vasconcelos A.T."/>
            <person name="Felipe M.S."/>
        </authorList>
    </citation>
    <scope>NUCLEOTIDE SEQUENCE [LARGE SCALE GENOMIC DNA]</scope>
    <source>
        <strain evidence="5">KSF</strain>
    </source>
</reference>
<evidence type="ECO:0000313" key="4">
    <source>
        <dbReference type="EMBL" id="OCT52975.1"/>
    </source>
</evidence>
<dbReference type="AlphaFoldDB" id="A0A1C1CWX0"/>
<evidence type="ECO:0000256" key="2">
    <source>
        <dbReference type="SAM" id="Phobius"/>
    </source>
</evidence>
<dbReference type="VEuPathDB" id="FungiDB:G647_04315"/>
<dbReference type="eggNOG" id="ENOG502SQVM">
    <property type="taxonomic scope" value="Eukaryota"/>
</dbReference>
<dbReference type="PANTHER" id="PTHR34502">
    <property type="entry name" value="DUF6594 DOMAIN-CONTAINING PROTEIN-RELATED"/>
    <property type="match status" value="1"/>
</dbReference>
<feature type="compositionally biased region" description="Low complexity" evidence="1">
    <location>
        <begin position="157"/>
        <end position="169"/>
    </location>
</feature>
<protein>
    <recommendedName>
        <fullName evidence="3">DUF6594 domain-containing protein</fullName>
    </recommendedName>
</protein>
<dbReference type="VEuPathDB" id="FungiDB:CLCR_10086"/>
<evidence type="ECO:0000259" key="3">
    <source>
        <dbReference type="Pfam" id="PF20237"/>
    </source>
</evidence>
<feature type="compositionally biased region" description="Basic and acidic residues" evidence="1">
    <location>
        <begin position="185"/>
        <end position="202"/>
    </location>
</feature>
<accession>A0A1C1CWX0</accession>
<proteinExistence type="predicted"/>
<feature type="compositionally biased region" description="Basic and acidic residues" evidence="1">
    <location>
        <begin position="96"/>
        <end position="130"/>
    </location>
</feature>
<feature type="transmembrane region" description="Helical" evidence="2">
    <location>
        <begin position="426"/>
        <end position="443"/>
    </location>
</feature>
<dbReference type="EMBL" id="LGRB01000008">
    <property type="protein sequence ID" value="OCT52975.1"/>
    <property type="molecule type" value="Genomic_DNA"/>
</dbReference>
<feature type="compositionally biased region" description="Low complexity" evidence="1">
    <location>
        <begin position="23"/>
        <end position="69"/>
    </location>
</feature>
<keyword evidence="2" id="KW-1133">Transmembrane helix</keyword>
<keyword evidence="2" id="KW-0472">Membrane</keyword>
<feature type="region of interest" description="Disordered" evidence="1">
    <location>
        <begin position="1"/>
        <end position="206"/>
    </location>
</feature>
<organism evidence="4 5">
    <name type="scientific">Cladophialophora carrionii</name>
    <dbReference type="NCBI Taxonomy" id="86049"/>
    <lineage>
        <taxon>Eukaryota</taxon>
        <taxon>Fungi</taxon>
        <taxon>Dikarya</taxon>
        <taxon>Ascomycota</taxon>
        <taxon>Pezizomycotina</taxon>
        <taxon>Eurotiomycetes</taxon>
        <taxon>Chaetothyriomycetidae</taxon>
        <taxon>Chaetothyriales</taxon>
        <taxon>Herpotrichiellaceae</taxon>
        <taxon>Cladophialophora</taxon>
    </lineage>
</organism>
<keyword evidence="5" id="KW-1185">Reference proteome</keyword>
<dbReference type="InterPro" id="IPR046529">
    <property type="entry name" value="DUF6594"/>
</dbReference>
<gene>
    <name evidence="4" type="ORF">CLCR_10086</name>
</gene>
<dbReference type="PANTHER" id="PTHR34502:SF6">
    <property type="entry name" value="DUF6594 DOMAIN-CONTAINING PROTEIN"/>
    <property type="match status" value="1"/>
</dbReference>
<name>A0A1C1CWX0_9EURO</name>
<dbReference type="Pfam" id="PF20237">
    <property type="entry name" value="DUF6594"/>
    <property type="match status" value="1"/>
</dbReference>
<dbReference type="Proteomes" id="UP000094526">
    <property type="component" value="Unassembled WGS sequence"/>
</dbReference>
<feature type="domain" description="DUF6594" evidence="3">
    <location>
        <begin position="261"/>
        <end position="391"/>
    </location>
</feature>